<accession>A0A1H0LR08</accession>
<gene>
    <name evidence="2" type="ORF">SAMN05421677_10796</name>
</gene>
<dbReference type="Proteomes" id="UP000198860">
    <property type="component" value="Unassembled WGS sequence"/>
</dbReference>
<feature type="transmembrane region" description="Helical" evidence="1">
    <location>
        <begin position="12"/>
        <end position="30"/>
    </location>
</feature>
<evidence type="ECO:0000313" key="2">
    <source>
        <dbReference type="EMBL" id="SDO70617.1"/>
    </source>
</evidence>
<name>A0A1H0LR08_HALAD</name>
<feature type="transmembrane region" description="Helical" evidence="1">
    <location>
        <begin position="42"/>
        <end position="66"/>
    </location>
</feature>
<keyword evidence="1" id="KW-1133">Transmembrane helix</keyword>
<evidence type="ECO:0000256" key="1">
    <source>
        <dbReference type="SAM" id="Phobius"/>
    </source>
</evidence>
<keyword evidence="1" id="KW-0812">Transmembrane</keyword>
<feature type="transmembrane region" description="Helical" evidence="1">
    <location>
        <begin position="117"/>
        <end position="136"/>
    </location>
</feature>
<dbReference type="AlphaFoldDB" id="A0A1H0LR08"/>
<sequence length="173" mass="20949">MKRKLESRFFRLFTGEGTALALFLLMYVFMLERIALIEAILFTPLSVFCFFLLEWVLLQGTVYWFLKWKRIAQKKKTELHESQYDWFGRLNKTNLVLLILAAGLWVTQWVFTNSANWWALFLLVFAIGEHINYYHIRLSYQTTAEWKDWKKRGWQRPVLARELSNHKRVKQKH</sequence>
<proteinExistence type="predicted"/>
<organism evidence="2 3">
    <name type="scientific">Halobacillus aidingensis</name>
    <dbReference type="NCBI Taxonomy" id="240303"/>
    <lineage>
        <taxon>Bacteria</taxon>
        <taxon>Bacillati</taxon>
        <taxon>Bacillota</taxon>
        <taxon>Bacilli</taxon>
        <taxon>Bacillales</taxon>
        <taxon>Bacillaceae</taxon>
        <taxon>Halobacillus</taxon>
    </lineage>
</organism>
<evidence type="ECO:0000313" key="3">
    <source>
        <dbReference type="Proteomes" id="UP000198860"/>
    </source>
</evidence>
<keyword evidence="1" id="KW-0472">Membrane</keyword>
<feature type="transmembrane region" description="Helical" evidence="1">
    <location>
        <begin position="93"/>
        <end position="111"/>
    </location>
</feature>
<dbReference type="EMBL" id="FNIZ01000007">
    <property type="protein sequence ID" value="SDO70617.1"/>
    <property type="molecule type" value="Genomic_DNA"/>
</dbReference>
<reference evidence="3" key="1">
    <citation type="submission" date="2016-10" db="EMBL/GenBank/DDBJ databases">
        <authorList>
            <person name="Varghese N."/>
            <person name="Submissions S."/>
        </authorList>
    </citation>
    <scope>NUCLEOTIDE SEQUENCE [LARGE SCALE GENOMIC DNA]</scope>
    <source>
        <strain evidence="3">CGMCC 1.3703</strain>
    </source>
</reference>
<protein>
    <submittedName>
        <fullName evidence="2">Uncharacterized protein</fullName>
    </submittedName>
</protein>
<dbReference type="STRING" id="240303.SAMN05421677_10796"/>
<keyword evidence="3" id="KW-1185">Reference proteome</keyword>